<protein>
    <submittedName>
        <fullName evidence="1">Uncharacterized protein</fullName>
    </submittedName>
</protein>
<dbReference type="Proteomes" id="UP000037122">
    <property type="component" value="Unassembled WGS sequence"/>
</dbReference>
<proteinExistence type="predicted"/>
<reference evidence="2" key="1">
    <citation type="journal article" date="2015" name="BMC Genomics">
        <title>Draft genome of a commonly misdiagnosed multidrug resistant pathogen Candida auris.</title>
        <authorList>
            <person name="Chatterjee S."/>
            <person name="Alampalli S.V."/>
            <person name="Nageshan R.K."/>
            <person name="Chettiar S.T."/>
            <person name="Joshi S."/>
            <person name="Tatu U.S."/>
        </authorList>
    </citation>
    <scope>NUCLEOTIDE SEQUENCE [LARGE SCALE GENOMIC DNA]</scope>
    <source>
        <strain evidence="2">6684</strain>
    </source>
</reference>
<dbReference type="VEuPathDB" id="FungiDB:QG37_04357"/>
<name>A0A0L0NWD2_CANAR</name>
<evidence type="ECO:0000313" key="1">
    <source>
        <dbReference type="EMBL" id="KND98467.1"/>
    </source>
</evidence>
<gene>
    <name evidence="1" type="ORF">QG37_04357</name>
</gene>
<evidence type="ECO:0000313" key="2">
    <source>
        <dbReference type="Proteomes" id="UP000037122"/>
    </source>
</evidence>
<sequence>MNNGIGQALYLKHHVTLSDSLTQNLPAVRLASRYRCIQPESKKPKAFVSVPSSVDPEKFRNHPLFNPSFKRFALPMALVSWQSLGVLYDESNFLMPPSGDTICSRKLPSPSQKTLV</sequence>
<dbReference type="EMBL" id="LGST01000031">
    <property type="protein sequence ID" value="KND98467.1"/>
    <property type="molecule type" value="Genomic_DNA"/>
</dbReference>
<dbReference type="AlphaFoldDB" id="A0A0L0NWD2"/>
<accession>A0A0L0NWD2</accession>
<comment type="caution">
    <text evidence="1">The sequence shown here is derived from an EMBL/GenBank/DDBJ whole genome shotgun (WGS) entry which is preliminary data.</text>
</comment>
<organism evidence="1 2">
    <name type="scientific">Candidozyma auris</name>
    <name type="common">Yeast</name>
    <name type="synonym">Candida auris</name>
    <dbReference type="NCBI Taxonomy" id="498019"/>
    <lineage>
        <taxon>Eukaryota</taxon>
        <taxon>Fungi</taxon>
        <taxon>Dikarya</taxon>
        <taxon>Ascomycota</taxon>
        <taxon>Saccharomycotina</taxon>
        <taxon>Pichiomycetes</taxon>
        <taxon>Metschnikowiaceae</taxon>
        <taxon>Candidozyma</taxon>
    </lineage>
</organism>